<evidence type="ECO:0000313" key="5">
    <source>
        <dbReference type="EMBL" id="CAF3719333.1"/>
    </source>
</evidence>
<keyword evidence="2" id="KW-0472">Membrane</keyword>
<feature type="compositionally biased region" description="Basic residues" evidence="1">
    <location>
        <begin position="706"/>
        <end position="723"/>
    </location>
</feature>
<keyword evidence="2" id="KW-0812">Transmembrane</keyword>
<sequence length="723" mass="82224">MASYPPGYYFYPGYDATQEKEAKESTPSRTDRKPVTTPKTPKKHVKTSNPLSASGVLGGTGISHIGGGSKKKKDVTTTIKHHNAANLSKSVDIATDHGLADKDILRSVRVDQRSNLLRNPVEKNMPRVTVDSSLFKDLIEANKPQVEEIEEQEQEEFEQTEDQLDVDNDNDTAKIKAKTKQDKQTKKADEVPLDPSMYPVYLPNGEIYQPPQTIASRQSKSKKDIDDYWKKEILIDNNTGEVAIEPIDYDDDTYDGPFGMARRGSYIYYSVLVILAMLAVAIILLILIGVWHQKRMKEKPRPPPRTIMKHRESIVAPPYSSNTYEPALPPIGGPSYQEYGVIPAPQQQYIPPSSYQVDYFGQPMTNEDLLQQNGFAATAYEPVLWTSSVDYHPVQQTTEWPSQRRTEQRFDNLFPNSVVTEEPLPVLKKAPETSETMRMLARHRPYSPIRRSQSQATPSTNNRVKPTDSHHRERRHKAQDLQEDFSMISNDNHSYRNHHHRHHGHHHHSEHPRHHTHTHHHHRHWRRSSPSIVSYNSETKLIDPPRIISTQTSAKPPPSRTVVVKDAGTGTMLETKIMKDSGVTADFEDVQNVKPDQSLENLPVFRRTIIVEPYPAQPTAQILVKPRTDMIGKIRLSKNSKQSTMHIVNSVDADQNEAVVWSTDSLPNQNQETPKLKKKKRKSITNTTANNEKPSLQSNSIPKFKSTMKPKPSAKKRIKNAFY</sequence>
<dbReference type="EMBL" id="CAJOBC010002168">
    <property type="protein sequence ID" value="CAF3719333.1"/>
    <property type="molecule type" value="Genomic_DNA"/>
</dbReference>
<feature type="compositionally biased region" description="Polar residues" evidence="1">
    <location>
        <begin position="663"/>
        <end position="673"/>
    </location>
</feature>
<feature type="compositionally biased region" description="Basic and acidic residues" evidence="1">
    <location>
        <begin position="17"/>
        <end position="34"/>
    </location>
</feature>
<feature type="compositionally biased region" description="Polar residues" evidence="1">
    <location>
        <begin position="684"/>
        <end position="701"/>
    </location>
</feature>
<evidence type="ECO:0000256" key="2">
    <source>
        <dbReference type="SAM" id="Phobius"/>
    </source>
</evidence>
<comment type="caution">
    <text evidence="3">The sequence shown here is derived from an EMBL/GenBank/DDBJ whole genome shotgun (WGS) entry which is preliminary data.</text>
</comment>
<feature type="compositionally biased region" description="Low complexity" evidence="1">
    <location>
        <begin position="1"/>
        <end position="14"/>
    </location>
</feature>
<dbReference type="EMBL" id="CAJOBA010006818">
    <property type="protein sequence ID" value="CAF3784056.1"/>
    <property type="molecule type" value="Genomic_DNA"/>
</dbReference>
<name>A0A814CGF5_9BILA</name>
<dbReference type="EMBL" id="CAJNOQ010002168">
    <property type="protein sequence ID" value="CAF0943022.1"/>
    <property type="molecule type" value="Genomic_DNA"/>
</dbReference>
<dbReference type="Proteomes" id="UP000677228">
    <property type="component" value="Unassembled WGS sequence"/>
</dbReference>
<feature type="region of interest" description="Disordered" evidence="1">
    <location>
        <begin position="663"/>
        <end position="723"/>
    </location>
</feature>
<feature type="compositionally biased region" description="Polar residues" evidence="1">
    <location>
        <begin position="450"/>
        <end position="464"/>
    </location>
</feature>
<dbReference type="EMBL" id="CAJNOK010006809">
    <property type="protein sequence ID" value="CAF1014978.1"/>
    <property type="molecule type" value="Genomic_DNA"/>
</dbReference>
<organism evidence="3 7">
    <name type="scientific">Didymodactylos carnosus</name>
    <dbReference type="NCBI Taxonomy" id="1234261"/>
    <lineage>
        <taxon>Eukaryota</taxon>
        <taxon>Metazoa</taxon>
        <taxon>Spiralia</taxon>
        <taxon>Gnathifera</taxon>
        <taxon>Rotifera</taxon>
        <taxon>Eurotatoria</taxon>
        <taxon>Bdelloidea</taxon>
        <taxon>Philodinida</taxon>
        <taxon>Philodinidae</taxon>
        <taxon>Didymodactylos</taxon>
    </lineage>
</organism>
<feature type="transmembrane region" description="Helical" evidence="2">
    <location>
        <begin position="266"/>
        <end position="291"/>
    </location>
</feature>
<dbReference type="AlphaFoldDB" id="A0A814CGF5"/>
<feature type="region of interest" description="Disordered" evidence="1">
    <location>
        <begin position="442"/>
        <end position="532"/>
    </location>
</feature>
<keyword evidence="2" id="KW-1133">Transmembrane helix</keyword>
<feature type="compositionally biased region" description="Gly residues" evidence="1">
    <location>
        <begin position="56"/>
        <end position="68"/>
    </location>
</feature>
<evidence type="ECO:0000256" key="1">
    <source>
        <dbReference type="SAM" id="MobiDB-lite"/>
    </source>
</evidence>
<dbReference type="Proteomes" id="UP000681722">
    <property type="component" value="Unassembled WGS sequence"/>
</dbReference>
<feature type="region of interest" description="Disordered" evidence="1">
    <location>
        <begin position="176"/>
        <end position="195"/>
    </location>
</feature>
<dbReference type="OrthoDB" id="10062719at2759"/>
<reference evidence="3" key="1">
    <citation type="submission" date="2021-02" db="EMBL/GenBank/DDBJ databases">
        <authorList>
            <person name="Nowell W R."/>
        </authorList>
    </citation>
    <scope>NUCLEOTIDE SEQUENCE</scope>
</reference>
<evidence type="ECO:0000313" key="3">
    <source>
        <dbReference type="EMBL" id="CAF0943022.1"/>
    </source>
</evidence>
<protein>
    <submittedName>
        <fullName evidence="3">Uncharacterized protein</fullName>
    </submittedName>
</protein>
<keyword evidence="7" id="KW-1185">Reference proteome</keyword>
<evidence type="ECO:0000313" key="4">
    <source>
        <dbReference type="EMBL" id="CAF1014978.1"/>
    </source>
</evidence>
<dbReference type="Proteomes" id="UP000663829">
    <property type="component" value="Unassembled WGS sequence"/>
</dbReference>
<feature type="compositionally biased region" description="Basic residues" evidence="1">
    <location>
        <begin position="495"/>
        <end position="527"/>
    </location>
</feature>
<feature type="region of interest" description="Disordered" evidence="1">
    <location>
        <begin position="1"/>
        <end position="76"/>
    </location>
</feature>
<feature type="compositionally biased region" description="Basic and acidic residues" evidence="1">
    <location>
        <begin position="176"/>
        <end position="190"/>
    </location>
</feature>
<accession>A0A814CGF5</accession>
<evidence type="ECO:0000313" key="6">
    <source>
        <dbReference type="EMBL" id="CAF3784056.1"/>
    </source>
</evidence>
<evidence type="ECO:0000313" key="7">
    <source>
        <dbReference type="Proteomes" id="UP000663829"/>
    </source>
</evidence>
<gene>
    <name evidence="3" type="ORF">GPM918_LOCUS10815</name>
    <name evidence="4" type="ORF">OVA965_LOCUS15235</name>
    <name evidence="5" type="ORF">SRO942_LOCUS10816</name>
    <name evidence="6" type="ORF">TMI583_LOCUS15241</name>
</gene>
<dbReference type="Proteomes" id="UP000682733">
    <property type="component" value="Unassembled WGS sequence"/>
</dbReference>
<proteinExistence type="predicted"/>
<feature type="region of interest" description="Disordered" evidence="1">
    <location>
        <begin position="149"/>
        <end position="170"/>
    </location>
</feature>